<evidence type="ECO:0008006" key="3">
    <source>
        <dbReference type="Google" id="ProtNLM"/>
    </source>
</evidence>
<comment type="caution">
    <text evidence="1">The sequence shown here is derived from an EMBL/GenBank/DDBJ whole genome shotgun (WGS) entry which is preliminary data.</text>
</comment>
<name>A0ABT8FGU1_9ACTN</name>
<organism evidence="1 2">
    <name type="scientific">Nocardioides oceani</name>
    <dbReference type="NCBI Taxonomy" id="3058369"/>
    <lineage>
        <taxon>Bacteria</taxon>
        <taxon>Bacillati</taxon>
        <taxon>Actinomycetota</taxon>
        <taxon>Actinomycetes</taxon>
        <taxon>Propionibacteriales</taxon>
        <taxon>Nocardioidaceae</taxon>
        <taxon>Nocardioides</taxon>
    </lineage>
</organism>
<proteinExistence type="predicted"/>
<keyword evidence="2" id="KW-1185">Reference proteome</keyword>
<dbReference type="RefSeq" id="WP_300953005.1">
    <property type="nucleotide sequence ID" value="NZ_JAUHJQ010000005.1"/>
</dbReference>
<gene>
    <name evidence="1" type="ORF">QWY28_13160</name>
</gene>
<evidence type="ECO:0000313" key="1">
    <source>
        <dbReference type="EMBL" id="MDN4173903.1"/>
    </source>
</evidence>
<evidence type="ECO:0000313" key="2">
    <source>
        <dbReference type="Proteomes" id="UP001168620"/>
    </source>
</evidence>
<protein>
    <recommendedName>
        <fullName evidence="3">Minor tail protein</fullName>
    </recommendedName>
</protein>
<reference evidence="1" key="1">
    <citation type="submission" date="2023-06" db="EMBL/GenBank/DDBJ databases">
        <title>Draft genome sequence of Nocardioides sp. SOB77.</title>
        <authorList>
            <person name="Zhang G."/>
        </authorList>
    </citation>
    <scope>NUCLEOTIDE SEQUENCE</scope>
    <source>
        <strain evidence="1">SOB77</strain>
    </source>
</reference>
<dbReference type="Proteomes" id="UP001168620">
    <property type="component" value="Unassembled WGS sequence"/>
</dbReference>
<sequence>MARHLFGGRASDSLATLYPIGNAAVFAPPRQTVTLEVWDRPEADGGVQLTDLRAADGTTAVTAVVVPAGAHGQIPSFYGPDGVFEVWLRDPEGDFYRLPADSGDAAQAASTALAQVETARTDVEAMRDEVQAVVIEDLATSDGQMAALVRVPSSQTGLAIAAEFDERAPYDSGWITIGYPGTTETWTGPDGTVRPVPVFRNNWHHQDPVLVPVQVRRTGNEVRFRGWLKRTTGAADDPVATTIPEDEVIIDGLADLVHPTRGYSLNAPSGAWGKTQASILISRVGAADTLRYADGAGEFLSLDPIRFRVVNDAGDEESADWADGVVSSAAQAAATAVLAAGEAATTAELVDEAAAQVETARAATEQARDEALAHVEPLTAPANAQVASFIELDGPTKSKLAASIAQVAAWAKNPDTLITGSITRNASGVVTGAGVLWPDGTPGTFTTDAIGARNTIDGYHVTYGSPAVKTFTQPTITRDSSGAATNVPAMVVS</sequence>
<accession>A0ABT8FGU1</accession>
<dbReference type="EMBL" id="JAUHJQ010000005">
    <property type="protein sequence ID" value="MDN4173903.1"/>
    <property type="molecule type" value="Genomic_DNA"/>
</dbReference>